<keyword evidence="1" id="KW-0472">Membrane</keyword>
<gene>
    <name evidence="2" type="ORF">NIES46_36330</name>
</gene>
<keyword evidence="1" id="KW-0812">Transmembrane</keyword>
<dbReference type="Proteomes" id="UP000326169">
    <property type="component" value="Unassembled WGS sequence"/>
</dbReference>
<evidence type="ECO:0000313" key="2">
    <source>
        <dbReference type="EMBL" id="GCE95567.1"/>
    </source>
</evidence>
<evidence type="ECO:0000313" key="3">
    <source>
        <dbReference type="Proteomes" id="UP000326169"/>
    </source>
</evidence>
<dbReference type="RefSeq" id="WP_006615847.1">
    <property type="nucleotide sequence ID" value="NZ_BIMW01000142.1"/>
</dbReference>
<proteinExistence type="predicted"/>
<feature type="transmembrane region" description="Helical" evidence="1">
    <location>
        <begin position="96"/>
        <end position="113"/>
    </location>
</feature>
<dbReference type="GeneID" id="301684413"/>
<feature type="transmembrane region" description="Helical" evidence="1">
    <location>
        <begin position="64"/>
        <end position="84"/>
    </location>
</feature>
<feature type="transmembrane region" description="Helical" evidence="1">
    <location>
        <begin position="31"/>
        <end position="52"/>
    </location>
</feature>
<dbReference type="EMBL" id="BIMW01000142">
    <property type="protein sequence ID" value="GCE95567.1"/>
    <property type="molecule type" value="Genomic_DNA"/>
</dbReference>
<accession>A0A5M3T9M1</accession>
<comment type="caution">
    <text evidence="2">The sequence shown here is derived from an EMBL/GenBank/DDBJ whole genome shotgun (WGS) entry which is preliminary data.</text>
</comment>
<sequence length="162" mass="17673">MKIDFRGYHILKLIQSHPSSNFSPAERIQSLVAGIWAGVSVGTIALMIELTVSGILGEMIALDVHLIVKGAIAIISGFLFGVTYRYTVRRDNNPQLKLGVVFAFALVRGLAIWDIAPQPLPQMAIWVGENLVMFAVAGIILDVAMGRGWVKYFSSEGELSDN</sequence>
<name>A0A5M3T9M1_LIMPL</name>
<dbReference type="PANTHER" id="PTHR36383:SF1">
    <property type="entry name" value="PROTEIN, PUTATIVE-RELATED"/>
    <property type="match status" value="1"/>
</dbReference>
<dbReference type="PANTHER" id="PTHR36383">
    <property type="entry name" value="OS09G0529350 PROTEIN"/>
    <property type="match status" value="1"/>
</dbReference>
<keyword evidence="1" id="KW-1133">Transmembrane helix</keyword>
<feature type="transmembrane region" description="Helical" evidence="1">
    <location>
        <begin position="125"/>
        <end position="145"/>
    </location>
</feature>
<evidence type="ECO:0000256" key="1">
    <source>
        <dbReference type="SAM" id="Phobius"/>
    </source>
</evidence>
<keyword evidence="3" id="KW-1185">Reference proteome</keyword>
<reference evidence="2 3" key="1">
    <citation type="journal article" date="2019" name="J Genomics">
        <title>The Draft Genome of a Hydrogen-producing Cyanobacterium, Arthrospira platensis NIES-46.</title>
        <authorList>
            <person name="Suzuki S."/>
            <person name="Yamaguchi H."/>
            <person name="Kawachi M."/>
        </authorList>
    </citation>
    <scope>NUCLEOTIDE SEQUENCE [LARGE SCALE GENOMIC DNA]</scope>
    <source>
        <strain evidence="2 3">NIES-46</strain>
    </source>
</reference>
<organism evidence="2 3">
    <name type="scientific">Limnospira platensis NIES-46</name>
    <dbReference type="NCBI Taxonomy" id="1236695"/>
    <lineage>
        <taxon>Bacteria</taxon>
        <taxon>Bacillati</taxon>
        <taxon>Cyanobacteriota</taxon>
        <taxon>Cyanophyceae</taxon>
        <taxon>Oscillatoriophycideae</taxon>
        <taxon>Oscillatoriales</taxon>
        <taxon>Sirenicapillariaceae</taxon>
        <taxon>Limnospira</taxon>
    </lineage>
</organism>
<protein>
    <submittedName>
        <fullName evidence="2">Uncharacterized protein</fullName>
    </submittedName>
</protein>